<dbReference type="InterPro" id="IPR013120">
    <property type="entry name" value="FAR_NAD-bd"/>
</dbReference>
<dbReference type="GO" id="GO:0031177">
    <property type="term" value="F:phosphopantetheine binding"/>
    <property type="evidence" value="ECO:0007669"/>
    <property type="project" value="InterPro"/>
</dbReference>
<dbReference type="SUPFAM" id="SSF51735">
    <property type="entry name" value="NAD(P)-binding Rossmann-fold domains"/>
    <property type="match status" value="1"/>
</dbReference>
<dbReference type="InterPro" id="IPR009081">
    <property type="entry name" value="PP-bd_ACP"/>
</dbReference>
<dbReference type="PROSITE" id="PS00012">
    <property type="entry name" value="PHOSPHOPANTETHEINE"/>
    <property type="match status" value="1"/>
</dbReference>
<evidence type="ECO:0000313" key="5">
    <source>
        <dbReference type="Proteomes" id="UP000310066"/>
    </source>
</evidence>
<dbReference type="InterPro" id="IPR036736">
    <property type="entry name" value="ACP-like_sf"/>
</dbReference>
<protein>
    <recommendedName>
        <fullName evidence="3">Carrier domain-containing protein</fullName>
    </recommendedName>
</protein>
<dbReference type="SMART" id="SM00823">
    <property type="entry name" value="PKS_PP"/>
    <property type="match status" value="1"/>
</dbReference>
<keyword evidence="1" id="KW-0596">Phosphopantetheine</keyword>
<dbReference type="Pfam" id="PF23562">
    <property type="entry name" value="AMP-binding_C_3"/>
    <property type="match status" value="1"/>
</dbReference>
<comment type="caution">
    <text evidence="4">The sequence shown here is derived from an EMBL/GenBank/DDBJ whole genome shotgun (WGS) entry which is preliminary data.</text>
</comment>
<dbReference type="PANTHER" id="PTHR43439">
    <property type="entry name" value="PHENYLACETATE-COENZYME A LIGASE"/>
    <property type="match status" value="1"/>
</dbReference>
<dbReference type="EMBL" id="NAJP01000066">
    <property type="protein sequence ID" value="TKA35741.1"/>
    <property type="molecule type" value="Genomic_DNA"/>
</dbReference>
<name>A0A4U0UJ90_9PEZI</name>
<keyword evidence="2" id="KW-0597">Phosphoprotein</keyword>
<dbReference type="Pfam" id="PF00550">
    <property type="entry name" value="PP-binding"/>
    <property type="match status" value="1"/>
</dbReference>
<dbReference type="SUPFAM" id="SSF47336">
    <property type="entry name" value="ACP-like"/>
    <property type="match status" value="1"/>
</dbReference>
<dbReference type="Pfam" id="PF07993">
    <property type="entry name" value="NAD_binding_4"/>
    <property type="match status" value="1"/>
</dbReference>
<dbReference type="InterPro" id="IPR036291">
    <property type="entry name" value="NAD(P)-bd_dom_sf"/>
</dbReference>
<dbReference type="InterPro" id="IPR042099">
    <property type="entry name" value="ANL_N_sf"/>
</dbReference>
<organism evidence="4 5">
    <name type="scientific">Friedmanniomyces endolithicus</name>
    <dbReference type="NCBI Taxonomy" id="329885"/>
    <lineage>
        <taxon>Eukaryota</taxon>
        <taxon>Fungi</taxon>
        <taxon>Dikarya</taxon>
        <taxon>Ascomycota</taxon>
        <taxon>Pezizomycotina</taxon>
        <taxon>Dothideomycetes</taxon>
        <taxon>Dothideomycetidae</taxon>
        <taxon>Mycosphaerellales</taxon>
        <taxon>Teratosphaeriaceae</taxon>
        <taxon>Friedmanniomyces</taxon>
    </lineage>
</organism>
<dbReference type="InterPro" id="IPR000873">
    <property type="entry name" value="AMP-dep_synth/lig_dom"/>
</dbReference>
<dbReference type="Gene3D" id="1.10.1200.10">
    <property type="entry name" value="ACP-like"/>
    <property type="match status" value="1"/>
</dbReference>
<dbReference type="AlphaFoldDB" id="A0A4U0UJ90"/>
<dbReference type="Gene3D" id="3.40.50.720">
    <property type="entry name" value="NAD(P)-binding Rossmann-like Domain"/>
    <property type="match status" value="1"/>
</dbReference>
<dbReference type="InterPro" id="IPR006162">
    <property type="entry name" value="Ppantetheine_attach_site"/>
</dbReference>
<gene>
    <name evidence="4" type="ORF">B0A54_12910</name>
</gene>
<evidence type="ECO:0000256" key="1">
    <source>
        <dbReference type="ARBA" id="ARBA00022450"/>
    </source>
</evidence>
<sequence length="1085" mass="118810">MEPNYFTCTLGQAAALDIQQPHQTINALVDALAREHPDLLAVAFPQPGSRPEDPWTTLIFTFADIKLCSGYVASALLHDNEQLPSKRQTIGLLCPSTPDFLFTWLALIRLGHAVLLIAPQCQPAAIVNLCETCEVSLLLYDNVYRELAQDASNASSDALQCRALPFPEEPKRTAFFPAADSESSPPAAVVSEGDVAYLHHTSGTSSGMPKPIPQTHRAGVGVLPCFSSGQESATFTTTPLYHGGIADIFRAWTSQAMIWLFPGKKVPITAANIVKCLDLAEMEAGGSGGVAVPQVKYFSSVPYVLQMMEADPRGLRYLQSMDIVGVGGAALPAEVGDRLVNSNVNLISRFGSAECGFLLSSHRDYTKDRAWQYLRVASGAEKYVHFEPQLAEGEGNEQAESLAELVVLPGWPHMAKRNREDASYATSDLFAAHPEVPNAWRYHSRADSQLTLITGKKFDPAPLESSVVASSTGLLDDVLIFGTGRPYPSALLFRSSKAGKLSDRDLLEQVWPQVDKMNAESQDHARVGKAMLVPMLVLEKPLEKSSKGTILRGAAEKRFADEIEGAYAREDGEDGAEEVDDAQLVETITGIVVSVKGRPERLTDTTDLFSFGVDSVAGMQIRGKLRRLLPPDAKPLPINVVEDCGTIERLAEYIRRRRRGEAEANGVAEVDEGDLMRHLVDQYSSFTKRAEAVDLTNGHSHDGEGEIIVLTGATGALGAHILDQYRSKAGVRKIYCLVRGADEHAAFERLDKALLQRKLRPLHNSDAGDERVVVLQAALGDSRLGLSDDMYERIASEATIIMHVAWSVNFRMKLRSFVKDNIAGVTHLINLALVSPRAEPPRFAFCSSVASAMAYRGEDSLVPERVIDDTSAATALGYSQSKWVAEQICWRASEGTRMRGRVSLFRVGQLAGDTLHGCWNMKEAWPMMLSAVNVTGSLPDLGEEKLDWLPVDVAARALIQGAEAPVRDAGVAVYHVLNDNEKPVWTEMLGWLKKRESFEVVAPAEWVKQLESAVNGGSDHPASQLLDHWRRAYVRQDEGSAESDGEAKVRFDMSRTKAALPVLRDVRPVDEAYFEKLWTWISASM</sequence>
<dbReference type="OrthoDB" id="429813at2759"/>
<evidence type="ECO:0000313" key="4">
    <source>
        <dbReference type="EMBL" id="TKA35741.1"/>
    </source>
</evidence>
<dbReference type="InterPro" id="IPR051414">
    <property type="entry name" value="Adenylate-forming_Reductase"/>
</dbReference>
<evidence type="ECO:0000259" key="3">
    <source>
        <dbReference type="PROSITE" id="PS50075"/>
    </source>
</evidence>
<feature type="domain" description="Carrier" evidence="3">
    <location>
        <begin position="579"/>
        <end position="658"/>
    </location>
</feature>
<accession>A0A4U0UJ90</accession>
<dbReference type="Proteomes" id="UP000310066">
    <property type="component" value="Unassembled WGS sequence"/>
</dbReference>
<proteinExistence type="predicted"/>
<dbReference type="SUPFAM" id="SSF56801">
    <property type="entry name" value="Acetyl-CoA synthetase-like"/>
    <property type="match status" value="1"/>
</dbReference>
<dbReference type="PANTHER" id="PTHR43439:SF2">
    <property type="entry name" value="ENZYME, PUTATIVE (JCVI)-RELATED"/>
    <property type="match status" value="1"/>
</dbReference>
<dbReference type="Pfam" id="PF00501">
    <property type="entry name" value="AMP-binding"/>
    <property type="match status" value="1"/>
</dbReference>
<evidence type="ECO:0000256" key="2">
    <source>
        <dbReference type="ARBA" id="ARBA00022553"/>
    </source>
</evidence>
<dbReference type="PROSITE" id="PS50075">
    <property type="entry name" value="CARRIER"/>
    <property type="match status" value="1"/>
</dbReference>
<dbReference type="Gene3D" id="3.40.50.12780">
    <property type="entry name" value="N-terminal domain of ligase-like"/>
    <property type="match status" value="1"/>
</dbReference>
<dbReference type="STRING" id="329885.A0A4U0UJ90"/>
<dbReference type="InterPro" id="IPR020806">
    <property type="entry name" value="PKS_PP-bd"/>
</dbReference>
<reference evidence="4 5" key="1">
    <citation type="submission" date="2017-03" db="EMBL/GenBank/DDBJ databases">
        <title>Genomes of endolithic fungi from Antarctica.</title>
        <authorList>
            <person name="Coleine C."/>
            <person name="Masonjones S."/>
            <person name="Stajich J.E."/>
        </authorList>
    </citation>
    <scope>NUCLEOTIDE SEQUENCE [LARGE SCALE GENOMIC DNA]</scope>
    <source>
        <strain evidence="4 5">CCFEE 5311</strain>
    </source>
</reference>